<dbReference type="InterPro" id="IPR049326">
    <property type="entry name" value="Rhodopsin_dom_fungi"/>
</dbReference>
<reference evidence="9" key="2">
    <citation type="submission" date="2023-05" db="EMBL/GenBank/DDBJ databases">
        <authorList>
            <consortium name="Lawrence Berkeley National Laboratory"/>
            <person name="Steindorff A."/>
            <person name="Hensen N."/>
            <person name="Bonometti L."/>
            <person name="Westerberg I."/>
            <person name="Brannstrom I.O."/>
            <person name="Guillou S."/>
            <person name="Cros-Aarteil S."/>
            <person name="Calhoun S."/>
            <person name="Haridas S."/>
            <person name="Kuo A."/>
            <person name="Mondo S."/>
            <person name="Pangilinan J."/>
            <person name="Riley R."/>
            <person name="Labutti K."/>
            <person name="Andreopoulos B."/>
            <person name="Lipzen A."/>
            <person name="Chen C."/>
            <person name="Yanf M."/>
            <person name="Daum C."/>
            <person name="Ng V."/>
            <person name="Clum A."/>
            <person name="Ohm R."/>
            <person name="Martin F."/>
            <person name="Silar P."/>
            <person name="Natvig D."/>
            <person name="Lalanne C."/>
            <person name="Gautier V."/>
            <person name="Ament-Velasquez S.L."/>
            <person name="Kruys A."/>
            <person name="Hutchinson M.I."/>
            <person name="Powell A.J."/>
            <person name="Barry K."/>
            <person name="Miller A.N."/>
            <person name="Grigoriev I.V."/>
            <person name="Debuchy R."/>
            <person name="Gladieux P."/>
            <person name="Thoren M.H."/>
            <person name="Johannesson H."/>
        </authorList>
    </citation>
    <scope>NUCLEOTIDE SEQUENCE</scope>
    <source>
        <strain evidence="9">CBS 892.96</strain>
    </source>
</reference>
<sequence length="477" mass="54116">MVSQQELDAIVDDHASLKKTTLKVTVGIFFALSILSVVARVAIRLRTLRRLSLDDYLLFVAATALTVTTGLLFHSCDRIYLSAALQKDPALAFLISSELLMDLLNHATQQFHTFLILAWTAIFFVKFSFLAFFRQLIWKTRVQRYYWAVVGITIVSYLFFVAEPFILCSEFGINALSCFSPSKNILYIALTGVVTGLDATTDLMIVSIPIIILYQAKIQTRQKVALGAFLCLSLVMVCIAITRASKIKGAQGIDIPWEFFWQFMEATIAVLMGSLTVFRTLLAFQTNKNSEERKGVAGPSPKSRALFSFHERMRRWREKRAQHSDEESLSELPQIPSATMSGMRTFIRRNNRDRGLETTVGTVGVLSQNDTLAENYDTSSYHREAVVPNKFDHRHLDTRQDNEAPWPLPNPGYVLISTEIRQERLDTQRDEPFSSHMTSLAGSTVQGDWESTYRDSRQPGSVYRDSRQYAYNPQVSR</sequence>
<evidence type="ECO:0000256" key="2">
    <source>
        <dbReference type="ARBA" id="ARBA00022692"/>
    </source>
</evidence>
<gene>
    <name evidence="9" type="ORF">QBC36DRAFT_325742</name>
</gene>
<feature type="transmembrane region" description="Helical" evidence="7">
    <location>
        <begin position="24"/>
        <end position="43"/>
    </location>
</feature>
<dbReference type="Proteomes" id="UP001302321">
    <property type="component" value="Unassembled WGS sequence"/>
</dbReference>
<evidence type="ECO:0000256" key="7">
    <source>
        <dbReference type="SAM" id="Phobius"/>
    </source>
</evidence>
<evidence type="ECO:0000256" key="1">
    <source>
        <dbReference type="ARBA" id="ARBA00004141"/>
    </source>
</evidence>
<feature type="transmembrane region" description="Helical" evidence="7">
    <location>
        <begin position="111"/>
        <end position="133"/>
    </location>
</feature>
<proteinExistence type="inferred from homology"/>
<keyword evidence="2 7" id="KW-0812">Transmembrane</keyword>
<comment type="similarity">
    <text evidence="5">Belongs to the SAT4 family.</text>
</comment>
<comment type="subcellular location">
    <subcellularLocation>
        <location evidence="1">Membrane</location>
        <topology evidence="1">Multi-pass membrane protein</topology>
    </subcellularLocation>
</comment>
<keyword evidence="3 7" id="KW-1133">Transmembrane helix</keyword>
<comment type="caution">
    <text evidence="9">The sequence shown here is derived from an EMBL/GenBank/DDBJ whole genome shotgun (WGS) entry which is preliminary data.</text>
</comment>
<dbReference type="PANTHER" id="PTHR33048">
    <property type="entry name" value="PTH11-LIKE INTEGRAL MEMBRANE PROTEIN (AFU_ORTHOLOGUE AFUA_5G11245)"/>
    <property type="match status" value="1"/>
</dbReference>
<feature type="transmembrane region" description="Helical" evidence="7">
    <location>
        <begin position="224"/>
        <end position="244"/>
    </location>
</feature>
<feature type="region of interest" description="Disordered" evidence="6">
    <location>
        <begin position="429"/>
        <end position="477"/>
    </location>
</feature>
<protein>
    <recommendedName>
        <fullName evidence="8">Rhodopsin domain-containing protein</fullName>
    </recommendedName>
</protein>
<evidence type="ECO:0000256" key="6">
    <source>
        <dbReference type="SAM" id="MobiDB-lite"/>
    </source>
</evidence>
<feature type="transmembrane region" description="Helical" evidence="7">
    <location>
        <begin position="259"/>
        <end position="284"/>
    </location>
</feature>
<name>A0AAN6WA14_9PEZI</name>
<feature type="transmembrane region" description="Helical" evidence="7">
    <location>
        <begin position="145"/>
        <end position="166"/>
    </location>
</feature>
<evidence type="ECO:0000256" key="3">
    <source>
        <dbReference type="ARBA" id="ARBA00022989"/>
    </source>
</evidence>
<keyword evidence="4 7" id="KW-0472">Membrane</keyword>
<reference evidence="9" key="1">
    <citation type="journal article" date="2023" name="Mol. Phylogenet. Evol.">
        <title>Genome-scale phylogeny and comparative genomics of the fungal order Sordariales.</title>
        <authorList>
            <person name="Hensen N."/>
            <person name="Bonometti L."/>
            <person name="Westerberg I."/>
            <person name="Brannstrom I.O."/>
            <person name="Guillou S."/>
            <person name="Cros-Aarteil S."/>
            <person name="Calhoun S."/>
            <person name="Haridas S."/>
            <person name="Kuo A."/>
            <person name="Mondo S."/>
            <person name="Pangilinan J."/>
            <person name="Riley R."/>
            <person name="LaButti K."/>
            <person name="Andreopoulos B."/>
            <person name="Lipzen A."/>
            <person name="Chen C."/>
            <person name="Yan M."/>
            <person name="Daum C."/>
            <person name="Ng V."/>
            <person name="Clum A."/>
            <person name="Steindorff A."/>
            <person name="Ohm R.A."/>
            <person name="Martin F."/>
            <person name="Silar P."/>
            <person name="Natvig D.O."/>
            <person name="Lalanne C."/>
            <person name="Gautier V."/>
            <person name="Ament-Velasquez S.L."/>
            <person name="Kruys A."/>
            <person name="Hutchinson M.I."/>
            <person name="Powell A.J."/>
            <person name="Barry K."/>
            <person name="Miller A.N."/>
            <person name="Grigoriev I.V."/>
            <person name="Debuchy R."/>
            <person name="Gladieux P."/>
            <person name="Hiltunen Thoren M."/>
            <person name="Johannesson H."/>
        </authorList>
    </citation>
    <scope>NUCLEOTIDE SEQUENCE</scope>
    <source>
        <strain evidence="9">CBS 892.96</strain>
    </source>
</reference>
<dbReference type="EMBL" id="MU866149">
    <property type="protein sequence ID" value="KAK4178001.1"/>
    <property type="molecule type" value="Genomic_DNA"/>
</dbReference>
<evidence type="ECO:0000313" key="10">
    <source>
        <dbReference type="Proteomes" id="UP001302321"/>
    </source>
</evidence>
<evidence type="ECO:0000256" key="4">
    <source>
        <dbReference type="ARBA" id="ARBA00023136"/>
    </source>
</evidence>
<dbReference type="AlphaFoldDB" id="A0AAN6WA14"/>
<feature type="compositionally biased region" description="Polar residues" evidence="6">
    <location>
        <begin position="435"/>
        <end position="446"/>
    </location>
</feature>
<evidence type="ECO:0000313" key="9">
    <source>
        <dbReference type="EMBL" id="KAK4178001.1"/>
    </source>
</evidence>
<dbReference type="InterPro" id="IPR052337">
    <property type="entry name" value="SAT4-like"/>
</dbReference>
<dbReference type="PANTHER" id="PTHR33048:SF47">
    <property type="entry name" value="INTEGRAL MEMBRANE PROTEIN-RELATED"/>
    <property type="match status" value="1"/>
</dbReference>
<accession>A0AAN6WA14</accession>
<keyword evidence="10" id="KW-1185">Reference proteome</keyword>
<evidence type="ECO:0000256" key="5">
    <source>
        <dbReference type="ARBA" id="ARBA00038359"/>
    </source>
</evidence>
<evidence type="ECO:0000259" key="8">
    <source>
        <dbReference type="Pfam" id="PF20684"/>
    </source>
</evidence>
<dbReference type="Pfam" id="PF20684">
    <property type="entry name" value="Fung_rhodopsin"/>
    <property type="match status" value="1"/>
</dbReference>
<feature type="transmembrane region" description="Helical" evidence="7">
    <location>
        <begin position="55"/>
        <end position="73"/>
    </location>
</feature>
<dbReference type="GO" id="GO:0016020">
    <property type="term" value="C:membrane"/>
    <property type="evidence" value="ECO:0007669"/>
    <property type="project" value="UniProtKB-SubCell"/>
</dbReference>
<feature type="transmembrane region" description="Helical" evidence="7">
    <location>
        <begin position="186"/>
        <end position="212"/>
    </location>
</feature>
<feature type="domain" description="Rhodopsin" evidence="8">
    <location>
        <begin position="39"/>
        <end position="283"/>
    </location>
</feature>
<organism evidence="9 10">
    <name type="scientific">Triangularia setosa</name>
    <dbReference type="NCBI Taxonomy" id="2587417"/>
    <lineage>
        <taxon>Eukaryota</taxon>
        <taxon>Fungi</taxon>
        <taxon>Dikarya</taxon>
        <taxon>Ascomycota</taxon>
        <taxon>Pezizomycotina</taxon>
        <taxon>Sordariomycetes</taxon>
        <taxon>Sordariomycetidae</taxon>
        <taxon>Sordariales</taxon>
        <taxon>Podosporaceae</taxon>
        <taxon>Triangularia</taxon>
    </lineage>
</organism>